<dbReference type="Pfam" id="PF13499">
    <property type="entry name" value="EF-hand_7"/>
    <property type="match status" value="1"/>
</dbReference>
<dbReference type="CDD" id="cd00051">
    <property type="entry name" value="EFh"/>
    <property type="match status" value="1"/>
</dbReference>
<feature type="domain" description="EF-hand" evidence="14">
    <location>
        <begin position="499"/>
        <end position="534"/>
    </location>
</feature>
<evidence type="ECO:0000256" key="6">
    <source>
        <dbReference type="ARBA" id="ARBA00022801"/>
    </source>
</evidence>
<dbReference type="GO" id="GO:0030145">
    <property type="term" value="F:manganese ion binding"/>
    <property type="evidence" value="ECO:0007669"/>
    <property type="project" value="InterPro"/>
</dbReference>
<dbReference type="Gene3D" id="1.10.238.10">
    <property type="entry name" value="EF-hand"/>
    <property type="match status" value="1"/>
</dbReference>
<dbReference type="GeneID" id="101360692"/>
<dbReference type="CDD" id="cd23767">
    <property type="entry name" value="IQCD"/>
    <property type="match status" value="1"/>
</dbReference>
<keyword evidence="9" id="KW-0904">Protein phosphatase</keyword>
<comment type="catalytic activity">
    <reaction evidence="12 13">
        <text>O-phospho-L-threonyl-[protein] + H2O = L-threonyl-[protein] + phosphate</text>
        <dbReference type="Rhea" id="RHEA:47004"/>
        <dbReference type="Rhea" id="RHEA-COMP:11060"/>
        <dbReference type="Rhea" id="RHEA-COMP:11605"/>
        <dbReference type="ChEBI" id="CHEBI:15377"/>
        <dbReference type="ChEBI" id="CHEBI:30013"/>
        <dbReference type="ChEBI" id="CHEBI:43474"/>
        <dbReference type="ChEBI" id="CHEBI:61977"/>
        <dbReference type="EC" id="3.1.3.16"/>
    </reaction>
</comment>
<evidence type="ECO:0000256" key="13">
    <source>
        <dbReference type="RuleBase" id="RU004273"/>
    </source>
</evidence>
<dbReference type="Pfam" id="PF08321">
    <property type="entry name" value="PPP5"/>
    <property type="match status" value="1"/>
</dbReference>
<dbReference type="PROSITE" id="PS50222">
    <property type="entry name" value="EF_HAND_2"/>
    <property type="match status" value="3"/>
</dbReference>
<dbReference type="PANTHER" id="PTHR45668:SF1">
    <property type="entry name" value="SERINE_THREONINE-PROTEIN PHOSPHATASE WITH EF-HANDS 1"/>
    <property type="match status" value="1"/>
</dbReference>
<evidence type="ECO:0000256" key="2">
    <source>
        <dbReference type="ARBA" id="ARBA00001946"/>
    </source>
</evidence>
<dbReference type="InterPro" id="IPR006186">
    <property type="entry name" value="Ser/Thr-sp_prot-phosphatase"/>
</dbReference>
<dbReference type="PROSITE" id="PS00018">
    <property type="entry name" value="EF_HAND_1"/>
    <property type="match status" value="2"/>
</dbReference>
<evidence type="ECO:0000313" key="15">
    <source>
        <dbReference type="Proteomes" id="UP000248480"/>
    </source>
</evidence>
<dbReference type="Pfam" id="PF00612">
    <property type="entry name" value="IQ"/>
    <property type="match status" value="1"/>
</dbReference>
<keyword evidence="4" id="KW-0479">Metal-binding</keyword>
<keyword evidence="6 13" id="KW-0378">Hydrolase</keyword>
<keyword evidence="8" id="KW-0460">Magnesium</keyword>
<dbReference type="SMART" id="SM00156">
    <property type="entry name" value="PP2Ac"/>
    <property type="match status" value="1"/>
</dbReference>
<dbReference type="PROSITE" id="PS00125">
    <property type="entry name" value="SER_THR_PHOSPHATASE"/>
    <property type="match status" value="1"/>
</dbReference>
<dbReference type="FunFam" id="1.10.238.10:FF:000164">
    <property type="entry name" value="Serine/threonine-protein phosphatase with EF-hands"/>
    <property type="match status" value="1"/>
</dbReference>
<proteinExistence type="inferred from homology"/>
<dbReference type="Gene3D" id="3.60.21.10">
    <property type="match status" value="1"/>
</dbReference>
<evidence type="ECO:0000256" key="7">
    <source>
        <dbReference type="ARBA" id="ARBA00022837"/>
    </source>
</evidence>
<keyword evidence="15" id="KW-1185">Reference proteome</keyword>
<keyword evidence="5" id="KW-0677">Repeat</keyword>
<dbReference type="InterPro" id="IPR011992">
    <property type="entry name" value="EF-hand-dom_pair"/>
</dbReference>
<dbReference type="InterPro" id="IPR013235">
    <property type="entry name" value="PPP_dom"/>
</dbReference>
<organism evidence="15 16">
    <name type="scientific">Trichechus manatus latirostris</name>
    <name type="common">Florida manatee</name>
    <dbReference type="NCBI Taxonomy" id="127582"/>
    <lineage>
        <taxon>Eukaryota</taxon>
        <taxon>Metazoa</taxon>
        <taxon>Chordata</taxon>
        <taxon>Craniata</taxon>
        <taxon>Vertebrata</taxon>
        <taxon>Euteleostomi</taxon>
        <taxon>Mammalia</taxon>
        <taxon>Eutheria</taxon>
        <taxon>Afrotheria</taxon>
        <taxon>Sirenia</taxon>
        <taxon>Trichechidae</taxon>
        <taxon>Trichechus</taxon>
    </lineage>
</organism>
<evidence type="ECO:0000256" key="10">
    <source>
        <dbReference type="ARBA" id="ARBA00023211"/>
    </source>
</evidence>
<dbReference type="EC" id="3.1.3.16" evidence="13"/>
<evidence type="ECO:0000256" key="12">
    <source>
        <dbReference type="ARBA" id="ARBA00048336"/>
    </source>
</evidence>
<protein>
    <recommendedName>
        <fullName evidence="13">Serine/threonine-protein phosphatase</fullName>
        <ecNumber evidence="13">3.1.3.16</ecNumber>
    </recommendedName>
</protein>
<gene>
    <name evidence="16" type="primary">PPEF1</name>
</gene>
<evidence type="ECO:0000256" key="3">
    <source>
        <dbReference type="ARBA" id="ARBA00008294"/>
    </source>
</evidence>
<dbReference type="InParanoid" id="A0A2Y9RMA1"/>
<evidence type="ECO:0000256" key="4">
    <source>
        <dbReference type="ARBA" id="ARBA00022723"/>
    </source>
</evidence>
<comment type="cofactor">
    <cofactor evidence="1">
        <name>Mn(2+)</name>
        <dbReference type="ChEBI" id="CHEBI:29035"/>
    </cofactor>
</comment>
<name>A0A2Y9RMA1_TRIMA</name>
<evidence type="ECO:0000256" key="11">
    <source>
        <dbReference type="ARBA" id="ARBA00047761"/>
    </source>
</evidence>
<comment type="similarity">
    <text evidence="3 13">Belongs to the PPP phosphatase family.</text>
</comment>
<dbReference type="InterPro" id="IPR002048">
    <property type="entry name" value="EF_hand_dom"/>
</dbReference>
<dbReference type="FunCoup" id="A0A2Y9RMA1">
    <property type="interactions" value="715"/>
</dbReference>
<feature type="domain" description="EF-hand" evidence="14">
    <location>
        <begin position="539"/>
        <end position="574"/>
    </location>
</feature>
<comment type="catalytic activity">
    <reaction evidence="11">
        <text>O-phospho-L-seryl-[protein] + H2O = L-seryl-[protein] + phosphate</text>
        <dbReference type="Rhea" id="RHEA:20629"/>
        <dbReference type="Rhea" id="RHEA-COMP:9863"/>
        <dbReference type="Rhea" id="RHEA-COMP:11604"/>
        <dbReference type="ChEBI" id="CHEBI:15377"/>
        <dbReference type="ChEBI" id="CHEBI:29999"/>
        <dbReference type="ChEBI" id="CHEBI:43474"/>
        <dbReference type="ChEBI" id="CHEBI:83421"/>
        <dbReference type="EC" id="3.1.3.16"/>
    </reaction>
</comment>
<dbReference type="GO" id="GO:0005506">
    <property type="term" value="F:iron ion binding"/>
    <property type="evidence" value="ECO:0007669"/>
    <property type="project" value="InterPro"/>
</dbReference>
<dbReference type="CTD" id="5475"/>
<evidence type="ECO:0000256" key="9">
    <source>
        <dbReference type="ARBA" id="ARBA00022912"/>
    </source>
</evidence>
<keyword evidence="10" id="KW-0464">Manganese</keyword>
<dbReference type="RefSeq" id="XP_023593069.1">
    <property type="nucleotide sequence ID" value="XM_023737301.1"/>
</dbReference>
<sequence>MGCSDSSFIKDKKSPKVIKAATIIQNWYRGYSARLKARQRHALTVFQSIEYADEQSQMQLSNFFSFMLENYTDEREEDPELIARLFGCNLPDTREDYVKMIDVPDSYDGPRLQFPLTFTDIESLIEGFKQQKILHPHYVLAVLFEAKKVLMQMPNISHISTLLSKEITVCGDLHGKLDDLFLIFYKNGVPSNENPYVFNGDFVDRGKNSIEVLMILLASLLVYPNDLHLNRGNHEDFLMNLRYGFTKEIMQKYRVYGNEILKILEDVYTWLPIATIVDNDILIIHGGLSESTDLNLLHRIERNKMKSVLMPPIPSDGDSAIDLKITKVGSEKIKTSVSLSDQLLQHEWEQVITIFSASNYYEDGSNRGAYLRLSFNTLPKIFQYQVTKATHIRPLYQRVNTVEGSAIRMLKERIIARKTDLVHAFELYDRNKSGKLSLSQWAFSMESVLELNLPWRSLSTRLVLTDRDGNVDYMSSFQNIRIQKPVKEVHSTLIETLYRYRSDLHIIFNIIDTDHSGMISMEEFRTMWKLFKMHYGVPVDDSEVDELANKMDLNKDGSIDFNEFLKAFHVVHRFDPSRKSNKPVVQE</sequence>
<dbReference type="InterPro" id="IPR018247">
    <property type="entry name" value="EF_Hand_1_Ca_BS"/>
</dbReference>
<dbReference type="SMART" id="SM00054">
    <property type="entry name" value="EFh"/>
    <property type="match status" value="3"/>
</dbReference>
<dbReference type="AlphaFoldDB" id="A0A2Y9RMA1"/>
<dbReference type="GO" id="GO:0050906">
    <property type="term" value="P:detection of stimulus involved in sensory perception"/>
    <property type="evidence" value="ECO:0007669"/>
    <property type="project" value="InterPro"/>
</dbReference>
<dbReference type="Pfam" id="PF00149">
    <property type="entry name" value="Metallophos"/>
    <property type="match status" value="1"/>
</dbReference>
<dbReference type="GO" id="GO:0004722">
    <property type="term" value="F:protein serine/threonine phosphatase activity"/>
    <property type="evidence" value="ECO:0007669"/>
    <property type="project" value="UniProtKB-EC"/>
</dbReference>
<dbReference type="PROSITE" id="PS50096">
    <property type="entry name" value="IQ"/>
    <property type="match status" value="1"/>
</dbReference>
<evidence type="ECO:0000256" key="1">
    <source>
        <dbReference type="ARBA" id="ARBA00001936"/>
    </source>
</evidence>
<dbReference type="SUPFAM" id="SSF47473">
    <property type="entry name" value="EF-hand"/>
    <property type="match status" value="1"/>
</dbReference>
<keyword evidence="7" id="KW-0106">Calcium</keyword>
<dbReference type="PIRSF" id="PIRSF000912">
    <property type="entry name" value="PPEF"/>
    <property type="match status" value="1"/>
</dbReference>
<dbReference type="InterPro" id="IPR000048">
    <property type="entry name" value="IQ_motif_EF-hand-BS"/>
</dbReference>
<dbReference type="InterPro" id="IPR012008">
    <property type="entry name" value="Ser/Thr-Pase_EF-hand_contain"/>
</dbReference>
<dbReference type="KEGG" id="tmu:101360692"/>
<dbReference type="InterPro" id="IPR029052">
    <property type="entry name" value="Metallo-depent_PP-like"/>
</dbReference>
<dbReference type="InterPro" id="IPR051134">
    <property type="entry name" value="PPP_phosphatase"/>
</dbReference>
<dbReference type="SMART" id="SM00015">
    <property type="entry name" value="IQ"/>
    <property type="match status" value="1"/>
</dbReference>
<evidence type="ECO:0000256" key="5">
    <source>
        <dbReference type="ARBA" id="ARBA00022737"/>
    </source>
</evidence>
<reference evidence="16" key="1">
    <citation type="submission" date="2025-08" db="UniProtKB">
        <authorList>
            <consortium name="RefSeq"/>
        </authorList>
    </citation>
    <scope>IDENTIFICATION</scope>
</reference>
<dbReference type="PRINTS" id="PR00114">
    <property type="entry name" value="STPHPHTASE"/>
</dbReference>
<evidence type="ECO:0000313" key="16">
    <source>
        <dbReference type="RefSeq" id="XP_023593069.1"/>
    </source>
</evidence>
<dbReference type="Proteomes" id="UP000248480">
    <property type="component" value="Unplaced"/>
</dbReference>
<dbReference type="SUPFAM" id="SSF56300">
    <property type="entry name" value="Metallo-dependent phosphatases"/>
    <property type="match status" value="1"/>
</dbReference>
<dbReference type="GO" id="GO:0005509">
    <property type="term" value="F:calcium ion binding"/>
    <property type="evidence" value="ECO:0007669"/>
    <property type="project" value="InterPro"/>
</dbReference>
<dbReference type="STRING" id="127582.A0A2Y9RMA1"/>
<accession>A0A2Y9RMA1</accession>
<evidence type="ECO:0000256" key="8">
    <source>
        <dbReference type="ARBA" id="ARBA00022842"/>
    </source>
</evidence>
<feature type="domain" description="EF-hand" evidence="14">
    <location>
        <begin position="416"/>
        <end position="451"/>
    </location>
</feature>
<dbReference type="PANTHER" id="PTHR45668">
    <property type="entry name" value="SERINE/THREONINE-PROTEIN PHOSPHATASE 5-RELATED"/>
    <property type="match status" value="1"/>
</dbReference>
<dbReference type="InterPro" id="IPR004843">
    <property type="entry name" value="Calcineurin-like_PHP"/>
</dbReference>
<evidence type="ECO:0000259" key="14">
    <source>
        <dbReference type="PROSITE" id="PS50222"/>
    </source>
</evidence>
<dbReference type="Pfam" id="PF13202">
    <property type="entry name" value="EF-hand_5"/>
    <property type="match status" value="1"/>
</dbReference>
<comment type="cofactor">
    <cofactor evidence="2">
        <name>Mg(2+)</name>
        <dbReference type="ChEBI" id="CHEBI:18420"/>
    </cofactor>
</comment>